<dbReference type="EC" id="2.7.11.25" evidence="1"/>
<evidence type="ECO:0000313" key="2">
    <source>
        <dbReference type="Proteomes" id="UP001165960"/>
    </source>
</evidence>
<keyword evidence="1" id="KW-0418">Kinase</keyword>
<keyword evidence="2" id="KW-1185">Reference proteome</keyword>
<evidence type="ECO:0000313" key="1">
    <source>
        <dbReference type="EMBL" id="KAJ9079239.1"/>
    </source>
</evidence>
<feature type="non-terminal residue" evidence="1">
    <location>
        <position position="120"/>
    </location>
</feature>
<organism evidence="1 2">
    <name type="scientific">Entomophthora muscae</name>
    <dbReference type="NCBI Taxonomy" id="34485"/>
    <lineage>
        <taxon>Eukaryota</taxon>
        <taxon>Fungi</taxon>
        <taxon>Fungi incertae sedis</taxon>
        <taxon>Zoopagomycota</taxon>
        <taxon>Entomophthoromycotina</taxon>
        <taxon>Entomophthoromycetes</taxon>
        <taxon>Entomophthorales</taxon>
        <taxon>Entomophthoraceae</taxon>
        <taxon>Entomophthora</taxon>
    </lineage>
</organism>
<accession>A0ACC2TWU6</accession>
<sequence>MKASARYLTLAFQSETTMHEHIATIRACLLKALYFGKHIHASLAYPPRMAPEVVIDHGYSAKVDIWSLSCLLIEMLTGTRPWKELNELAARLEIYIGICSANPLWYFPRGGILLGASAHH</sequence>
<dbReference type="EMBL" id="QTSX02001826">
    <property type="protein sequence ID" value="KAJ9079239.1"/>
    <property type="molecule type" value="Genomic_DNA"/>
</dbReference>
<gene>
    <name evidence="1" type="primary">BCK1_5</name>
    <name evidence="1" type="ORF">DSO57_1037503</name>
</gene>
<comment type="caution">
    <text evidence="1">The sequence shown here is derived from an EMBL/GenBank/DDBJ whole genome shotgun (WGS) entry which is preliminary data.</text>
</comment>
<name>A0ACC2TWU6_9FUNG</name>
<reference evidence="1" key="1">
    <citation type="submission" date="2022-04" db="EMBL/GenBank/DDBJ databases">
        <title>Genome of the entomopathogenic fungus Entomophthora muscae.</title>
        <authorList>
            <person name="Elya C."/>
            <person name="Lovett B.R."/>
            <person name="Lee E."/>
            <person name="Macias A.M."/>
            <person name="Hajek A.E."/>
            <person name="De Bivort B.L."/>
            <person name="Kasson M.T."/>
            <person name="De Fine Licht H.H."/>
            <person name="Stajich J.E."/>
        </authorList>
    </citation>
    <scope>NUCLEOTIDE SEQUENCE</scope>
    <source>
        <strain evidence="1">Berkeley</strain>
    </source>
</reference>
<dbReference type="Proteomes" id="UP001165960">
    <property type="component" value="Unassembled WGS sequence"/>
</dbReference>
<keyword evidence="1" id="KW-0808">Transferase</keyword>
<protein>
    <submittedName>
        <fullName evidence="1">Mitogen-activated protein kinase kinase kinase</fullName>
        <ecNumber evidence="1">2.7.11.25</ecNumber>
    </submittedName>
</protein>
<proteinExistence type="predicted"/>